<dbReference type="Gene3D" id="2.40.320.10">
    <property type="entry name" value="Hypothetical Protein Pfu-838710-001"/>
    <property type="match status" value="1"/>
</dbReference>
<dbReference type="InterPro" id="IPR023577">
    <property type="entry name" value="CYTH_domain"/>
</dbReference>
<name>A0A2H0VCV3_9BACT</name>
<dbReference type="Pfam" id="PF01928">
    <property type="entry name" value="CYTH"/>
    <property type="match status" value="1"/>
</dbReference>
<dbReference type="PROSITE" id="PS51707">
    <property type="entry name" value="CYTH"/>
    <property type="match status" value="1"/>
</dbReference>
<reference evidence="3" key="1">
    <citation type="submission" date="2017-09" db="EMBL/GenBank/DDBJ databases">
        <title>Depth-based differentiation of microbial function through sediment-hosted aquifers and enrichment of novel symbionts in the deep terrestrial subsurface.</title>
        <authorList>
            <person name="Probst A.J."/>
            <person name="Ladd B."/>
            <person name="Jarett J.K."/>
            <person name="Geller-Mcgrath D.E."/>
            <person name="Sieber C.M.K."/>
            <person name="Emerson J.B."/>
            <person name="Anantharaman K."/>
            <person name="Thomas B.C."/>
            <person name="Malmstrom R."/>
            <person name="Stieglmeier M."/>
            <person name="Klingl A."/>
            <person name="Woyke T."/>
            <person name="Ryan C.M."/>
            <person name="Banfield J.F."/>
        </authorList>
    </citation>
    <scope>NUCLEOTIDE SEQUENCE [LARGE SCALE GENOMIC DNA]</scope>
</reference>
<dbReference type="InterPro" id="IPR033469">
    <property type="entry name" value="CYTH-like_dom_sf"/>
</dbReference>
<dbReference type="Proteomes" id="UP000230557">
    <property type="component" value="Unassembled WGS sequence"/>
</dbReference>
<proteinExistence type="predicted"/>
<evidence type="ECO:0000259" key="1">
    <source>
        <dbReference type="PROSITE" id="PS51707"/>
    </source>
</evidence>
<organism evidence="2 3">
    <name type="scientific">Candidatus Doudnabacteria bacterium CG10_big_fil_rev_8_21_14_0_10_41_10</name>
    <dbReference type="NCBI Taxonomy" id="1974551"/>
    <lineage>
        <taxon>Bacteria</taxon>
        <taxon>Candidatus Doudnaibacteriota</taxon>
    </lineage>
</organism>
<feature type="domain" description="CYTH" evidence="1">
    <location>
        <begin position="7"/>
        <end position="174"/>
    </location>
</feature>
<dbReference type="SUPFAM" id="SSF55154">
    <property type="entry name" value="CYTH-like phosphatases"/>
    <property type="match status" value="1"/>
</dbReference>
<comment type="caution">
    <text evidence="2">The sequence shown here is derived from an EMBL/GenBank/DDBJ whole genome shotgun (WGS) entry which is preliminary data.</text>
</comment>
<sequence>MTNVCMTYETETKILDVDKKQIGQTLASLGAKKILDTKFVVDWFWEPGTKEGEEPWFLRIRTDTEGNSEVTWKARSEKLGKSRTHKEINFKVGDAGAVGEFLKELKLENNAHQEKFRISWELKDWRFDLDEYPGMPAYLEIEGTSEEHIQEAIRILGLKNHKTSNEGERILIQKEYGLDWYRMRF</sequence>
<evidence type="ECO:0000313" key="2">
    <source>
        <dbReference type="EMBL" id="PIR96938.1"/>
    </source>
</evidence>
<protein>
    <recommendedName>
        <fullName evidence="1">CYTH domain-containing protein</fullName>
    </recommendedName>
</protein>
<gene>
    <name evidence="2" type="ORF">COT91_04130</name>
</gene>
<dbReference type="AlphaFoldDB" id="A0A2H0VCV3"/>
<evidence type="ECO:0000313" key="3">
    <source>
        <dbReference type="Proteomes" id="UP000230557"/>
    </source>
</evidence>
<dbReference type="EMBL" id="PFAJ01000053">
    <property type="protein sequence ID" value="PIR96938.1"/>
    <property type="molecule type" value="Genomic_DNA"/>
</dbReference>
<accession>A0A2H0VCV3</accession>